<evidence type="ECO:0000313" key="3">
    <source>
        <dbReference type="EMBL" id="MBK7272906.1"/>
    </source>
</evidence>
<evidence type="ECO:0000313" key="6">
    <source>
        <dbReference type="Proteomes" id="UP000726105"/>
    </source>
</evidence>
<dbReference type="Proteomes" id="UP000718281">
    <property type="component" value="Unassembled WGS sequence"/>
</dbReference>
<dbReference type="EMBL" id="JADKGK010000022">
    <property type="protein sequence ID" value="MBL0004727.1"/>
    <property type="molecule type" value="Genomic_DNA"/>
</dbReference>
<comment type="caution">
    <text evidence="2">The sequence shown here is derived from an EMBL/GenBank/DDBJ whole genome shotgun (WGS) entry which is preliminary data.</text>
</comment>
<dbReference type="Proteomes" id="UP000886632">
    <property type="component" value="Unassembled WGS sequence"/>
</dbReference>
<reference evidence="5 6" key="1">
    <citation type="submission" date="2020-10" db="EMBL/GenBank/DDBJ databases">
        <title>Connecting structure to function with the recovery of over 1000 high-quality activated sludge metagenome-assembled genomes encoding full-length rRNA genes using long-read sequencing.</title>
        <authorList>
            <person name="Singleton C.M."/>
            <person name="Petriglieri F."/>
            <person name="Kristensen J.M."/>
            <person name="Kirkegaard R.H."/>
            <person name="Michaelsen T.Y."/>
            <person name="Andersen M.H."/>
            <person name="Karst S.M."/>
            <person name="Dueholm M.S."/>
            <person name="Nielsen P.H."/>
            <person name="Albertsen M."/>
        </authorList>
    </citation>
    <scope>NUCLEOTIDE SEQUENCE [LARGE SCALE GENOMIC DNA]</scope>
    <source>
        <strain evidence="2">AalE_18-Q3-R2-46_BAT3C.188</strain>
        <strain evidence="3">Ega_18-Q3-R5-49_MAXAC.001</strain>
        <strain evidence="4">Ribe_18-Q3-R11-54_MAXAC.001</strain>
    </source>
</reference>
<accession>A0A934X572</accession>
<protein>
    <submittedName>
        <fullName evidence="2">Uncharacterized protein</fullName>
    </submittedName>
</protein>
<dbReference type="EMBL" id="JADJIB010000002">
    <property type="protein sequence ID" value="MBK7272906.1"/>
    <property type="molecule type" value="Genomic_DNA"/>
</dbReference>
<dbReference type="EMBL" id="JADIXZ010000004">
    <property type="protein sequence ID" value="MBK6300553.1"/>
    <property type="molecule type" value="Genomic_DNA"/>
</dbReference>
<dbReference type="AlphaFoldDB" id="A0A934X572"/>
<evidence type="ECO:0000313" key="2">
    <source>
        <dbReference type="EMBL" id="MBK6300553.1"/>
    </source>
</evidence>
<evidence type="ECO:0000256" key="1">
    <source>
        <dbReference type="SAM" id="MobiDB-lite"/>
    </source>
</evidence>
<sequence length="89" mass="9529">MTGSMTWDEGGAGEASGQVASMADAVQAQSRRLAGITVNQGDATGMIRELLHTWATELDLRGEALDVWATAVRAQTETVARTDHRMRLA</sequence>
<evidence type="ECO:0000313" key="4">
    <source>
        <dbReference type="EMBL" id="MBL0004727.1"/>
    </source>
</evidence>
<evidence type="ECO:0000313" key="5">
    <source>
        <dbReference type="Proteomes" id="UP000718281"/>
    </source>
</evidence>
<gene>
    <name evidence="2" type="ORF">IPF40_05695</name>
    <name evidence="3" type="ORF">IPI13_06925</name>
    <name evidence="4" type="ORF">IPP00_12345</name>
</gene>
<name>A0A934X572_9MICO</name>
<feature type="region of interest" description="Disordered" evidence="1">
    <location>
        <begin position="1"/>
        <end position="24"/>
    </location>
</feature>
<dbReference type="Proteomes" id="UP000726105">
    <property type="component" value="Unassembled WGS sequence"/>
</dbReference>
<organism evidence="2 5">
    <name type="scientific">Candidatus Phosphoribacter hodrii</name>
    <dbReference type="NCBI Taxonomy" id="2953743"/>
    <lineage>
        <taxon>Bacteria</taxon>
        <taxon>Bacillati</taxon>
        <taxon>Actinomycetota</taxon>
        <taxon>Actinomycetes</taxon>
        <taxon>Micrococcales</taxon>
        <taxon>Dermatophilaceae</taxon>
        <taxon>Candidatus Phosphoribacter</taxon>
    </lineage>
</organism>
<proteinExistence type="predicted"/>